<dbReference type="GO" id="GO:0016787">
    <property type="term" value="F:hydrolase activity"/>
    <property type="evidence" value="ECO:0007669"/>
    <property type="project" value="UniProtKB-KW"/>
</dbReference>
<feature type="binding site" evidence="9">
    <location>
        <position position="295"/>
    </location>
    <ligand>
        <name>Mg(2+)</name>
        <dbReference type="ChEBI" id="CHEBI:18420"/>
        <label>1</label>
        <note>catalytic</note>
    </ligand>
</feature>
<feature type="binding site" evidence="9">
    <location>
        <position position="959"/>
    </location>
    <ligand>
        <name>GTP</name>
        <dbReference type="ChEBI" id="CHEBI:37565"/>
    </ligand>
</feature>
<dbReference type="InterPro" id="IPR052040">
    <property type="entry name" value="GTPase/Isobutyryl-CoA_mutase"/>
</dbReference>
<dbReference type="SUPFAM" id="SSF51703">
    <property type="entry name" value="Cobalamin (vitamin B12)-dependent enzymes"/>
    <property type="match status" value="1"/>
</dbReference>
<comment type="similarity">
    <text evidence="9">Belongs to the IcmF family.</text>
</comment>
<dbReference type="EC" id="3.6.5.-" evidence="9"/>
<evidence type="ECO:0000256" key="8">
    <source>
        <dbReference type="ARBA" id="ARBA00023285"/>
    </source>
</evidence>
<feature type="binding site" evidence="9">
    <location>
        <begin position="205"/>
        <end position="210"/>
    </location>
    <ligand>
        <name>GTP</name>
        <dbReference type="ChEBI" id="CHEBI:37565"/>
    </ligand>
</feature>
<gene>
    <name evidence="9 11" type="primary">icmF</name>
    <name evidence="11" type="ORF">ACFFMS_17745</name>
</gene>
<evidence type="ECO:0000313" key="11">
    <source>
        <dbReference type="EMBL" id="MFB9760208.1"/>
    </source>
</evidence>
<dbReference type="InterPro" id="IPR006158">
    <property type="entry name" value="Cobalamin-bd"/>
</dbReference>
<keyword evidence="9" id="KW-0460">Magnesium</keyword>
<keyword evidence="9" id="KW-0479">Metal-binding</keyword>
<dbReference type="InterPro" id="IPR036724">
    <property type="entry name" value="Cobalamin-bd_sf"/>
</dbReference>
<evidence type="ECO:0000256" key="1">
    <source>
        <dbReference type="ARBA" id="ARBA00001922"/>
    </source>
</evidence>
<evidence type="ECO:0000256" key="5">
    <source>
        <dbReference type="ARBA" id="ARBA00023134"/>
    </source>
</evidence>
<dbReference type="SUPFAM" id="SSF52242">
    <property type="entry name" value="Cobalamin (vitamin B12)-binding domain"/>
    <property type="match status" value="1"/>
</dbReference>
<dbReference type="Gene3D" id="3.40.50.300">
    <property type="entry name" value="P-loop containing nucleotide triphosphate hydrolases"/>
    <property type="match status" value="1"/>
</dbReference>
<comment type="function">
    <text evidence="9">Catalyzes the reversible interconversion of isobutyryl-CoA and n-butyryl-CoA, using radical chemistry. Also exhibits GTPase activity, associated with its G-protein domain (MeaI) that functions as a chaperone that assists cofactor delivery and proper holo-enzyme assembly.</text>
</comment>
<keyword evidence="12" id="KW-1185">Reference proteome</keyword>
<comment type="caution">
    <text evidence="11">The sequence shown here is derived from an EMBL/GenBank/DDBJ whole genome shotgun (WGS) entry which is preliminary data.</text>
</comment>
<comment type="caution">
    <text evidence="9">Lacks conserved residue(s) required for the propagation of feature annotation.</text>
</comment>
<comment type="cofactor">
    <cofactor evidence="1 9">
        <name>adenosylcob(III)alamin</name>
        <dbReference type="ChEBI" id="CHEBI:18408"/>
    </cofactor>
</comment>
<sequence>MAVIQAYRPTYKVRFVTASSLFDGHDASINIMRRILQASGAEVIHLGHNRSVEEVVNAAIQEDVQGIAMSSYQGGHVEYFKYMYDLLQEKGANQIRIYGGGGGVIIPREMDELHAYGIRRIFSPEDGRRLGLQGMINKMLEECDAPTTRDVMNTTKQIDLDDARTVARLITLAEESVGKGSNIIASLGECAKGNAIVLGITGTGGAGKSSLTDEMIRRFLQEIDNIKIAILSIDPTKQKTGGALLGDRIRMNAIHSPRVYMRSLATRESRSELSLAIQDAITVVKAAGFDLVIVETSGIGQGDAAITDYSDLSMYVMTSEFGAPSQLEKIDMIDYADLIVINKFERKGSEDALRQVQKQYQRSHMLFEQRLEEMPVYGTIASQFNDAGTNTVFLRLLELINRKANKNWKPKTIQAGSVQKQNMIIPNDRRYYLRDITDTVRNYHKSTEEQGKAAERLFQIEGAVKAIEEQGADAAAIETLQAVKISYENSLSPEAKRILDTWDEVKTRYAADEFVIKVRDKETRTKLKVKTLSGTEIPKVALPKYRDYGEILRWVRKENVPGEFPYTAGVFPFKRSDEDPKRQFAGEGTPERTNRRFHYLCQEDQAKRLSTAFDSVTLYGEDPAHRPDIFGKIGESGVNVCTLDDMKKLYSGFDLCAPSTSVSMTINGPAPIILAMFMNTAIEQQLEKAEQELGRTITDEEYERIKAQTLQRVRGTVQADILKEDQGQNTCIFSTEFALRLMGDIQEYFIQHKVRNYYSVSISGYHIAEAGANPISQLAFTLSNGFTYVEYYLSRGMHIDDFAPNLSYFFSNGLDAEYSVIGRVARRIWAIVMKERYGANERSQKLKYHVQTSGRSLHAQEIAFNDIRTTLQALMALHDNCNSLHTNAYDEAITTPTEESVRRAMAIQLIITKEHGLTKNENPLQGSFILEELTDLVEEAVLQEFERINDRGGVLGAMETQYQRGKIQDESMYYEMQKHTGELPIIGVNTYLNPNEASEENMNNMELARASYEEKETQIRNLQTFQARNKKQTEAALDRLKQTAVSGGNIFAELMETVKYASLGQITHALYEVGGQYRRNM</sequence>
<dbReference type="Gene3D" id="3.20.20.240">
    <property type="entry name" value="Methylmalonyl-CoA mutase"/>
    <property type="match status" value="1"/>
</dbReference>
<comment type="domain">
    <text evidence="9">Is composed of four functional domains: the N-terminal 5'-deoxyadenosylcobalamin binding region that is homologous to the small subunit of ICM (IcmB), a middle P-loop GTPase domain (MeaI) that likely acts as a chaperone for ICM, a structured linker region involved in dimer formation, and a C-terminal part that is homologous to the large substrate-binding subunit of ICM (IcmA).</text>
</comment>
<feature type="binding site" evidence="9">
    <location>
        <position position="807"/>
    </location>
    <ligand>
        <name>substrate</name>
    </ligand>
</feature>
<dbReference type="NCBIfam" id="NF045497">
    <property type="entry name" value="IsobCoAmut_IcmF"/>
    <property type="match status" value="1"/>
</dbReference>
<feature type="binding site" evidence="9">
    <location>
        <position position="250"/>
    </location>
    <ligand>
        <name>GTP</name>
        <dbReference type="ChEBI" id="CHEBI:37565"/>
    </ligand>
</feature>
<dbReference type="Proteomes" id="UP001589609">
    <property type="component" value="Unassembled WGS sequence"/>
</dbReference>
<evidence type="ECO:0000256" key="4">
    <source>
        <dbReference type="ARBA" id="ARBA00022801"/>
    </source>
</evidence>
<comment type="subunit">
    <text evidence="9">Homodimer.</text>
</comment>
<dbReference type="HAMAP" id="MF_02050">
    <property type="entry name" value="IcmF"/>
    <property type="match status" value="1"/>
</dbReference>
<comment type="catalytic activity">
    <reaction evidence="9">
        <text>2-methylpropanoyl-CoA = butanoyl-CoA</text>
        <dbReference type="Rhea" id="RHEA:13141"/>
        <dbReference type="ChEBI" id="CHEBI:57338"/>
        <dbReference type="ChEBI" id="CHEBI:57371"/>
        <dbReference type="EC" id="5.4.99.13"/>
    </reaction>
</comment>
<evidence type="ECO:0000259" key="10">
    <source>
        <dbReference type="PROSITE" id="PS51332"/>
    </source>
</evidence>
<keyword evidence="3 9" id="KW-0547">Nucleotide-binding</keyword>
<dbReference type="EC" id="5.4.99.13" evidence="9"/>
<feature type="binding site" evidence="9">
    <location>
        <position position="847"/>
    </location>
    <ligand>
        <name>substrate</name>
    </ligand>
</feature>
<accession>A0ABV5WJ27</accession>
<evidence type="ECO:0000256" key="3">
    <source>
        <dbReference type="ARBA" id="ARBA00022741"/>
    </source>
</evidence>
<dbReference type="Pfam" id="PF03308">
    <property type="entry name" value="MeaB"/>
    <property type="match status" value="1"/>
</dbReference>
<keyword evidence="5 9" id="KW-0342">GTP-binding</keyword>
<feature type="binding site" evidence="9">
    <location>
        <position position="233"/>
    </location>
    <ligand>
        <name>Mg(2+)</name>
        <dbReference type="ChEBI" id="CHEBI:18420"/>
        <label>2</label>
    </ligand>
</feature>
<organism evidence="11 12">
    <name type="scientific">Ectobacillus funiculus</name>
    <dbReference type="NCBI Taxonomy" id="137993"/>
    <lineage>
        <taxon>Bacteria</taxon>
        <taxon>Bacillati</taxon>
        <taxon>Bacillota</taxon>
        <taxon>Bacilli</taxon>
        <taxon>Bacillales</taxon>
        <taxon>Bacillaceae</taxon>
        <taxon>Ectobacillus</taxon>
    </lineage>
</organism>
<evidence type="ECO:0000256" key="2">
    <source>
        <dbReference type="ARBA" id="ARBA00022628"/>
    </source>
</evidence>
<dbReference type="InterPro" id="IPR006099">
    <property type="entry name" value="MeMalonylCoA_mutase_a/b_cat"/>
</dbReference>
<dbReference type="CDD" id="cd02071">
    <property type="entry name" value="MM_CoA_mut_B12_BD"/>
    <property type="match status" value="1"/>
</dbReference>
<keyword evidence="6 9" id="KW-0143">Chaperone</keyword>
<feature type="binding site" evidence="9">
    <location>
        <position position="1080"/>
    </location>
    <ligand>
        <name>GTP</name>
        <dbReference type="ChEBI" id="CHEBI:37565"/>
    </ligand>
</feature>
<keyword evidence="9" id="KW-0511">Multifunctional enzyme</keyword>
<feature type="binding site" evidence="9">
    <location>
        <position position="247"/>
    </location>
    <ligand>
        <name>Mg(2+)</name>
        <dbReference type="ChEBI" id="CHEBI:18420"/>
        <label>1</label>
        <note>catalytic</note>
    </ligand>
</feature>
<dbReference type="InterPro" id="IPR027417">
    <property type="entry name" value="P-loop_NTPase"/>
</dbReference>
<dbReference type="InterPro" id="IPR016176">
    <property type="entry name" value="Cbl-dep_enz_cat"/>
</dbReference>
<dbReference type="PANTHER" id="PTHR43087">
    <property type="entry name" value="LYSINE/ARGININE/ORNITHINE TRANSPORT SYSTEM KINASE"/>
    <property type="match status" value="1"/>
</dbReference>
<dbReference type="GO" id="GO:0047727">
    <property type="term" value="F:isobutyryl-CoA mutase activity"/>
    <property type="evidence" value="ECO:0007669"/>
    <property type="project" value="UniProtKB-EC"/>
</dbReference>
<dbReference type="RefSeq" id="WP_379950537.1">
    <property type="nucleotide sequence ID" value="NZ_JBHMAF010000114.1"/>
</dbReference>
<proteinExistence type="inferred from homology"/>
<dbReference type="InterPro" id="IPR006098">
    <property type="entry name" value="MMCoA_mutase_a_cat"/>
</dbReference>
<dbReference type="NCBIfam" id="TIGR00641">
    <property type="entry name" value="acid_CoA_mut_N"/>
    <property type="match status" value="1"/>
</dbReference>
<comment type="catalytic activity">
    <reaction evidence="9">
        <text>GTP + H2O = GDP + phosphate + H(+)</text>
        <dbReference type="Rhea" id="RHEA:19669"/>
        <dbReference type="ChEBI" id="CHEBI:15377"/>
        <dbReference type="ChEBI" id="CHEBI:15378"/>
        <dbReference type="ChEBI" id="CHEBI:37565"/>
        <dbReference type="ChEBI" id="CHEBI:43474"/>
        <dbReference type="ChEBI" id="CHEBI:58189"/>
    </reaction>
</comment>
<keyword evidence="8 9" id="KW-0170">Cobalt</keyword>
<name>A0ABV5WJ27_9BACI</name>
<dbReference type="Pfam" id="PF01642">
    <property type="entry name" value="MM_CoA_mutase"/>
    <property type="match status" value="1"/>
</dbReference>
<feature type="binding site" evidence="9">
    <location>
        <position position="573"/>
    </location>
    <ligand>
        <name>substrate</name>
    </ligand>
</feature>
<dbReference type="PANTHER" id="PTHR43087:SF1">
    <property type="entry name" value="LAO_AO TRANSPORT SYSTEM ATPASE"/>
    <property type="match status" value="1"/>
</dbReference>
<evidence type="ECO:0000256" key="7">
    <source>
        <dbReference type="ARBA" id="ARBA00023235"/>
    </source>
</evidence>
<feature type="binding site" evidence="9">
    <location>
        <position position="247"/>
    </location>
    <ligand>
        <name>Mg(2+)</name>
        <dbReference type="ChEBI" id="CHEBI:18420"/>
        <label>2</label>
    </ligand>
</feature>
<reference evidence="11 12" key="1">
    <citation type="submission" date="2024-09" db="EMBL/GenBank/DDBJ databases">
        <authorList>
            <person name="Sun Q."/>
            <person name="Mori K."/>
        </authorList>
    </citation>
    <scope>NUCLEOTIDE SEQUENCE [LARGE SCALE GENOMIC DNA]</scope>
    <source>
        <strain evidence="11 12">JCM 11201</strain>
    </source>
</reference>
<feature type="binding site" description="axial binding residue" evidence="9">
    <location>
        <position position="25"/>
    </location>
    <ligand>
        <name>adenosylcob(III)alamin</name>
        <dbReference type="ChEBI" id="CHEBI:18408"/>
    </ligand>
    <ligandPart>
        <name>Co</name>
        <dbReference type="ChEBI" id="CHEBI:27638"/>
    </ligandPart>
</feature>
<dbReference type="PROSITE" id="PS51332">
    <property type="entry name" value="B12_BINDING"/>
    <property type="match status" value="1"/>
</dbReference>
<feature type="binding site" evidence="9">
    <location>
        <position position="842"/>
    </location>
    <ligand>
        <name>substrate</name>
    </ligand>
</feature>
<feature type="binding site" evidence="9">
    <location>
        <position position="296"/>
    </location>
    <ligand>
        <name>Mg(2+)</name>
        <dbReference type="ChEBI" id="CHEBI:18420"/>
        <label>2</label>
    </ligand>
</feature>
<dbReference type="EMBL" id="JBHMAF010000114">
    <property type="protein sequence ID" value="MFB9760208.1"/>
    <property type="molecule type" value="Genomic_DNA"/>
</dbReference>
<feature type="binding site" evidence="9">
    <location>
        <begin position="342"/>
        <end position="345"/>
    </location>
    <ligand>
        <name>GTP</name>
        <dbReference type="ChEBI" id="CHEBI:37565"/>
    </ligand>
</feature>
<dbReference type="SUPFAM" id="SSF52540">
    <property type="entry name" value="P-loop containing nucleoside triphosphate hydrolases"/>
    <property type="match status" value="1"/>
</dbReference>
<feature type="binding site" evidence="9">
    <location>
        <position position="295"/>
    </location>
    <ligand>
        <name>Mg(2+)</name>
        <dbReference type="ChEBI" id="CHEBI:18420"/>
        <label>2</label>
    </ligand>
</feature>
<dbReference type="InterPro" id="IPR053439">
    <property type="entry name" value="IcmF/GTPase_domain"/>
</dbReference>
<protein>
    <recommendedName>
        <fullName evidence="9">Fused isobutyryl-CoA mutase</fullName>
    </recommendedName>
    <domain>
        <recommendedName>
            <fullName evidence="9">Isobutyryl-CoA mutase</fullName>
            <shortName evidence="9">ICM</shortName>
            <ecNumber evidence="9">5.4.99.13</ecNumber>
        </recommendedName>
    </domain>
    <domain>
        <recommendedName>
            <fullName evidence="9">P-loop GTPase</fullName>
            <ecNumber evidence="9">3.6.5.-</ecNumber>
        </recommendedName>
        <alternativeName>
            <fullName evidence="9">G-protein chaperone</fullName>
        </alternativeName>
    </domain>
</protein>
<evidence type="ECO:0000256" key="9">
    <source>
        <dbReference type="HAMAP-Rule" id="MF_02050"/>
    </source>
</evidence>
<dbReference type="Pfam" id="PF02310">
    <property type="entry name" value="B12-binding"/>
    <property type="match status" value="1"/>
</dbReference>
<evidence type="ECO:0000313" key="12">
    <source>
        <dbReference type="Proteomes" id="UP001589609"/>
    </source>
</evidence>
<feature type="binding site" evidence="9">
    <location>
        <position position="608"/>
    </location>
    <ligand>
        <name>substrate</name>
    </ligand>
</feature>
<comment type="cofactor">
    <cofactor evidence="9">
        <name>Mg(2+)</name>
        <dbReference type="ChEBI" id="CHEBI:18420"/>
    </cofactor>
</comment>
<dbReference type="InterPro" id="IPR033669">
    <property type="entry name" value="IcmF"/>
</dbReference>
<feature type="binding site" evidence="9">
    <location>
        <position position="234"/>
    </location>
    <ligand>
        <name>Mg(2+)</name>
        <dbReference type="ChEBI" id="CHEBI:18420"/>
        <label>2</label>
    </ligand>
</feature>
<evidence type="ECO:0000256" key="6">
    <source>
        <dbReference type="ARBA" id="ARBA00023186"/>
    </source>
</evidence>
<keyword evidence="2 9" id="KW-0846">Cobalamin</keyword>
<feature type="binding site" evidence="9">
    <location>
        <position position="758"/>
    </location>
    <ligand>
        <name>substrate</name>
    </ligand>
</feature>
<keyword evidence="7 9" id="KW-0413">Isomerase</keyword>
<dbReference type="Gene3D" id="3.40.50.280">
    <property type="entry name" value="Cobalamin-binding domain"/>
    <property type="match status" value="1"/>
</dbReference>
<feature type="domain" description="B12-binding" evidence="10">
    <location>
        <begin position="12"/>
        <end position="150"/>
    </location>
</feature>
<feature type="binding site" evidence="9">
    <location>
        <position position="714"/>
    </location>
    <ligand>
        <name>substrate</name>
    </ligand>
</feature>
<feature type="binding site" evidence="9">
    <location>
        <position position="209"/>
    </location>
    <ligand>
        <name>Mg(2+)</name>
        <dbReference type="ChEBI" id="CHEBI:18420"/>
        <label>1</label>
        <note>catalytic</note>
    </ligand>
</feature>
<keyword evidence="4 9" id="KW-0378">Hydrolase</keyword>